<organism evidence="3 4">
    <name type="scientific">Halogeometricum rufum</name>
    <dbReference type="NCBI Taxonomy" id="553469"/>
    <lineage>
        <taxon>Archaea</taxon>
        <taxon>Methanobacteriati</taxon>
        <taxon>Methanobacteriota</taxon>
        <taxon>Stenosarchaea group</taxon>
        <taxon>Halobacteria</taxon>
        <taxon>Halobacteriales</taxon>
        <taxon>Haloferacaceae</taxon>
        <taxon>Halogeometricum</taxon>
    </lineage>
</organism>
<dbReference type="Gene3D" id="3.90.25.10">
    <property type="entry name" value="UDP-galactose 4-epimerase, domain 1"/>
    <property type="match status" value="1"/>
</dbReference>
<dbReference type="RefSeq" id="WP_089810959.1">
    <property type="nucleotide sequence ID" value="NZ_FOYT01000006.1"/>
</dbReference>
<sequence>MNEQDIEEKTVVVTGGAGFIGSRIADALVDDNEVRVLDDLSTGAADNLPDGVELVEGDVRDEAVVREAVEGADLVFHEAAEVSVTRSIEQPQRSNDVNLGGTLNVLEAARDADARVVFASSCAVYGVPDGVPISEDAPARPRSPYAIDKYAAESYVRAYHDLYGLETVALRYFNVYGPGQTAGQYSGVISIFVDQARRGDPLTVEGDGTQTRDFVYVDDVVRANLAAATTDAVGEAFNVGTGSETTIRELAETVRSVTGSDSDIVHEDARSGDVPASLADLRRAREALGYEPTVTLETGLRRVVEVDD</sequence>
<evidence type="ECO:0000259" key="2">
    <source>
        <dbReference type="Pfam" id="PF01370"/>
    </source>
</evidence>
<dbReference type="SUPFAM" id="SSF51735">
    <property type="entry name" value="NAD(P)-binding Rossmann-fold domains"/>
    <property type="match status" value="1"/>
</dbReference>
<dbReference type="AlphaFoldDB" id="A0A1I6J3G8"/>
<protein>
    <submittedName>
        <fullName evidence="3">UDP-glucose 4-epimerase</fullName>
    </submittedName>
</protein>
<reference evidence="4" key="1">
    <citation type="submission" date="2016-10" db="EMBL/GenBank/DDBJ databases">
        <authorList>
            <person name="Varghese N."/>
            <person name="Submissions S."/>
        </authorList>
    </citation>
    <scope>NUCLEOTIDE SEQUENCE [LARGE SCALE GENOMIC DNA]</scope>
    <source>
        <strain evidence="4">CGMCC 1.7736</strain>
    </source>
</reference>
<evidence type="ECO:0000256" key="1">
    <source>
        <dbReference type="ARBA" id="ARBA00007637"/>
    </source>
</evidence>
<dbReference type="PRINTS" id="PR01713">
    <property type="entry name" value="NUCEPIMERASE"/>
</dbReference>
<proteinExistence type="inferred from homology"/>
<dbReference type="Proteomes" id="UP000198531">
    <property type="component" value="Unassembled WGS sequence"/>
</dbReference>
<dbReference type="Gene3D" id="3.40.50.720">
    <property type="entry name" value="NAD(P)-binding Rossmann-like Domain"/>
    <property type="match status" value="1"/>
</dbReference>
<keyword evidence="4" id="KW-1185">Reference proteome</keyword>
<comment type="similarity">
    <text evidence="1">Belongs to the NAD(P)-dependent epimerase/dehydratase family.</text>
</comment>
<dbReference type="InterPro" id="IPR036291">
    <property type="entry name" value="NAD(P)-bd_dom_sf"/>
</dbReference>
<accession>A0A1I6J3G8</accession>
<name>A0A1I6J3G8_9EURY</name>
<dbReference type="STRING" id="553469.SAMN04487947_3985"/>
<gene>
    <name evidence="3" type="ORF">SAMN04487947_3985</name>
</gene>
<dbReference type="OrthoDB" id="4907at2157"/>
<dbReference type="PANTHER" id="PTHR43000">
    <property type="entry name" value="DTDP-D-GLUCOSE 4,6-DEHYDRATASE-RELATED"/>
    <property type="match status" value="1"/>
</dbReference>
<feature type="domain" description="NAD-dependent epimerase/dehydratase" evidence="2">
    <location>
        <begin position="11"/>
        <end position="240"/>
    </location>
</feature>
<dbReference type="EMBL" id="FOYT01000006">
    <property type="protein sequence ID" value="SFR73411.1"/>
    <property type="molecule type" value="Genomic_DNA"/>
</dbReference>
<evidence type="ECO:0000313" key="4">
    <source>
        <dbReference type="Proteomes" id="UP000198531"/>
    </source>
</evidence>
<dbReference type="InterPro" id="IPR001509">
    <property type="entry name" value="Epimerase_deHydtase"/>
</dbReference>
<evidence type="ECO:0000313" key="3">
    <source>
        <dbReference type="EMBL" id="SFR73411.1"/>
    </source>
</evidence>
<dbReference type="Pfam" id="PF01370">
    <property type="entry name" value="Epimerase"/>
    <property type="match status" value="1"/>
</dbReference>